<keyword evidence="1" id="KW-0732">Signal</keyword>
<organism evidence="3 4">
    <name type="scientific">Pseudotamlana haliotis</name>
    <dbReference type="NCBI Taxonomy" id="2614804"/>
    <lineage>
        <taxon>Bacteria</taxon>
        <taxon>Pseudomonadati</taxon>
        <taxon>Bacteroidota</taxon>
        <taxon>Flavobacteriia</taxon>
        <taxon>Flavobacteriales</taxon>
        <taxon>Flavobacteriaceae</taxon>
        <taxon>Pseudotamlana</taxon>
    </lineage>
</organism>
<dbReference type="Pfam" id="PF09832">
    <property type="entry name" value="DUF2059"/>
    <property type="match status" value="1"/>
</dbReference>
<name>A0A6N6M8F3_9FLAO</name>
<evidence type="ECO:0000256" key="1">
    <source>
        <dbReference type="SAM" id="SignalP"/>
    </source>
</evidence>
<dbReference type="AlphaFoldDB" id="A0A6N6M8F3"/>
<dbReference type="InterPro" id="IPR018637">
    <property type="entry name" value="DUF2059"/>
</dbReference>
<reference evidence="3 4" key="1">
    <citation type="submission" date="2019-09" db="EMBL/GenBank/DDBJ databases">
        <authorList>
            <person name="Cao W.R."/>
        </authorList>
    </citation>
    <scope>NUCLEOTIDE SEQUENCE [LARGE SCALE GENOMIC DNA]</scope>
    <source>
        <strain evidence="3 4">B1N29</strain>
    </source>
</reference>
<keyword evidence="4" id="KW-1185">Reference proteome</keyword>
<feature type="chain" id="PRO_5026896919" evidence="1">
    <location>
        <begin position="19"/>
        <end position="134"/>
    </location>
</feature>
<dbReference type="RefSeq" id="WP_150940855.1">
    <property type="nucleotide sequence ID" value="NZ_WAAT01000052.1"/>
</dbReference>
<sequence length="134" mass="15169">MKNLLFTCLLLVVSFTQAQNKEAYKKDAIKLIKLTGASSAFEAGIEQIGAVVSEKNKAKYTKKAEASLVDLYDDMADLYMEEFTQEEIKELLGFYNSPIGKKFASKQLELTKKGVELGKDWATDLQNLAQRYQW</sequence>
<proteinExistence type="predicted"/>
<dbReference type="Proteomes" id="UP000441333">
    <property type="component" value="Unassembled WGS sequence"/>
</dbReference>
<evidence type="ECO:0000313" key="4">
    <source>
        <dbReference type="Proteomes" id="UP000441333"/>
    </source>
</evidence>
<evidence type="ECO:0000259" key="2">
    <source>
        <dbReference type="Pfam" id="PF09832"/>
    </source>
</evidence>
<accession>A0A6N6M8F3</accession>
<feature type="domain" description="DUF2059" evidence="2">
    <location>
        <begin position="71"/>
        <end position="126"/>
    </location>
</feature>
<feature type="signal peptide" evidence="1">
    <location>
        <begin position="1"/>
        <end position="18"/>
    </location>
</feature>
<dbReference type="EMBL" id="WAAT01000052">
    <property type="protein sequence ID" value="KAB1066534.1"/>
    <property type="molecule type" value="Genomic_DNA"/>
</dbReference>
<gene>
    <name evidence="3" type="ORF">F6U93_14035</name>
</gene>
<comment type="caution">
    <text evidence="3">The sequence shown here is derived from an EMBL/GenBank/DDBJ whole genome shotgun (WGS) entry which is preliminary data.</text>
</comment>
<protein>
    <submittedName>
        <fullName evidence="3">DUF2059 domain-containing protein</fullName>
    </submittedName>
</protein>
<evidence type="ECO:0000313" key="3">
    <source>
        <dbReference type="EMBL" id="KAB1066534.1"/>
    </source>
</evidence>